<proteinExistence type="inferred from homology"/>
<accession>J7RY43</accession>
<evidence type="ECO:0000259" key="11">
    <source>
        <dbReference type="PROSITE" id="PS50076"/>
    </source>
</evidence>
<dbReference type="EMBL" id="HE978317">
    <property type="protein sequence ID" value="CCK70037.1"/>
    <property type="molecule type" value="Genomic_DNA"/>
</dbReference>
<dbReference type="PROSITE" id="PS50076">
    <property type="entry name" value="DNAJ_2"/>
    <property type="match status" value="1"/>
</dbReference>
<dbReference type="SMART" id="SM00271">
    <property type="entry name" value="DnaJ"/>
    <property type="match status" value="1"/>
</dbReference>
<dbReference type="CDD" id="cd06257">
    <property type="entry name" value="DnaJ"/>
    <property type="match status" value="1"/>
</dbReference>
<evidence type="ECO:0000256" key="10">
    <source>
        <dbReference type="SAM" id="SignalP"/>
    </source>
</evidence>
<dbReference type="Gene3D" id="1.10.287.110">
    <property type="entry name" value="DnaJ domain"/>
    <property type="match status" value="1"/>
</dbReference>
<evidence type="ECO:0000256" key="6">
    <source>
        <dbReference type="ARBA" id="ARBA00023136"/>
    </source>
</evidence>
<reference evidence="13" key="2">
    <citation type="submission" date="2012-08" db="EMBL/GenBank/DDBJ databases">
        <title>Genome sequence of Kazachstania naganishii.</title>
        <authorList>
            <person name="Gordon J.L."/>
            <person name="Armisen D."/>
            <person name="Proux-Wera E."/>
            <person name="OhEigeartaigh S.S."/>
            <person name="Byrne K.P."/>
            <person name="Wolfe K.H."/>
        </authorList>
    </citation>
    <scope>NUCLEOTIDE SEQUENCE [LARGE SCALE GENOMIC DNA]</scope>
    <source>
        <strain evidence="13">ATCC MYA-139 / BCRC 22969 / CBS 8797 / CCRC 22969 / KCTC 17520 / NBRC 10181 / NCYC 3082</strain>
    </source>
</reference>
<dbReference type="PROSITE" id="PS00636">
    <property type="entry name" value="DNAJ_1"/>
    <property type="match status" value="1"/>
</dbReference>
<comment type="similarity">
    <text evidence="8">Belongs to the DnaJ family.</text>
</comment>
<evidence type="ECO:0000256" key="3">
    <source>
        <dbReference type="ARBA" id="ARBA00022729"/>
    </source>
</evidence>
<evidence type="ECO:0000256" key="1">
    <source>
        <dbReference type="ARBA" id="ARBA00004389"/>
    </source>
</evidence>
<keyword evidence="6 9" id="KW-0472">Membrane</keyword>
<evidence type="ECO:0000256" key="7">
    <source>
        <dbReference type="ARBA" id="ARBA00023186"/>
    </source>
</evidence>
<dbReference type="InterPro" id="IPR001623">
    <property type="entry name" value="DnaJ_domain"/>
</dbReference>
<sequence>MFLRVHTVLLSLVVLFAVVKAFTADEVEIFQLQKSLEDKYGPEMNLYKFLKLPNLKKSTSKEITKNLRRLSKKYHPDKNPKYKTLYARLNLATQILANDEKRKTYDYYWKNGFPDYDFQKGGFFFTRFKPQTWFLAAFVYVAVSVIHYYILKLQYTSNRRRIDSFILDCKQYDDTNGLGTKRLTFQRGPEEPTKQLLLKLGEVYLIEEDGTEELVSPDTIPLPTVYDSFFFKFPKWVMRKIHRTKDAADTKVDTKLKKN</sequence>
<evidence type="ECO:0000256" key="5">
    <source>
        <dbReference type="ARBA" id="ARBA00022989"/>
    </source>
</evidence>
<keyword evidence="13" id="KW-1185">Reference proteome</keyword>
<evidence type="ECO:0000313" key="13">
    <source>
        <dbReference type="Proteomes" id="UP000006310"/>
    </source>
</evidence>
<dbReference type="Proteomes" id="UP000006310">
    <property type="component" value="Chromosome 4"/>
</dbReference>
<dbReference type="SUPFAM" id="SSF46565">
    <property type="entry name" value="Chaperone J-domain"/>
    <property type="match status" value="1"/>
</dbReference>
<feature type="chain" id="PRO_5003797371" description="J domain-containing protein" evidence="10">
    <location>
        <begin position="22"/>
        <end position="259"/>
    </location>
</feature>
<reference evidence="12 13" key="1">
    <citation type="journal article" date="2011" name="Proc. Natl. Acad. Sci. U.S.A.">
        <title>Evolutionary erosion of yeast sex chromosomes by mating-type switching accidents.</title>
        <authorList>
            <person name="Gordon J.L."/>
            <person name="Armisen D."/>
            <person name="Proux-Wera E."/>
            <person name="Oheigeartaigh S.S."/>
            <person name="Byrne K.P."/>
            <person name="Wolfe K.H."/>
        </authorList>
    </citation>
    <scope>NUCLEOTIDE SEQUENCE [LARGE SCALE GENOMIC DNA]</scope>
    <source>
        <strain evidence="13">ATCC MYA-139 / BCRC 22969 / CBS 8797 / CCRC 22969 / KCTC 17520 / NBRC 10181 / NCYC 3082</strain>
    </source>
</reference>
<evidence type="ECO:0000256" key="9">
    <source>
        <dbReference type="SAM" id="Phobius"/>
    </source>
</evidence>
<dbReference type="Pfam" id="PF00226">
    <property type="entry name" value="DnaJ"/>
    <property type="match status" value="1"/>
</dbReference>
<keyword evidence="3 10" id="KW-0732">Signal</keyword>
<comment type="subcellular location">
    <subcellularLocation>
        <location evidence="1">Endoplasmic reticulum membrane</location>
        <topology evidence="1">Single-pass membrane protein</topology>
    </subcellularLocation>
</comment>
<keyword evidence="2 9" id="KW-0812">Transmembrane</keyword>
<evidence type="ECO:0000256" key="8">
    <source>
        <dbReference type="ARBA" id="ARBA00061004"/>
    </source>
</evidence>
<protein>
    <recommendedName>
        <fullName evidence="11">J domain-containing protein</fullName>
    </recommendedName>
</protein>
<dbReference type="PANTHER" id="PTHR44653:SF2">
    <property type="entry name" value="DNAJ HOMOLOG SUBFAMILY C MEMBER 1"/>
    <property type="match status" value="1"/>
</dbReference>
<feature type="domain" description="J" evidence="11">
    <location>
        <begin position="45"/>
        <end position="109"/>
    </location>
</feature>
<dbReference type="RefSeq" id="XP_022464283.1">
    <property type="nucleotide sequence ID" value="XM_022607715.1"/>
</dbReference>
<dbReference type="FunFam" id="1.10.287.110:FF:000116">
    <property type="entry name" value="Erj5p"/>
    <property type="match status" value="1"/>
</dbReference>
<dbReference type="OrthoDB" id="413400at2759"/>
<dbReference type="PANTHER" id="PTHR44653">
    <property type="entry name" value="DNAJ HOMOLOG SUBFAMILY C MEMBER 1"/>
    <property type="match status" value="1"/>
</dbReference>
<gene>
    <name evidence="12" type="primary">KNAG0D02880</name>
    <name evidence="12" type="ordered locus">KNAG_0D02880</name>
</gene>
<dbReference type="KEGG" id="kng:KNAG_0D02880"/>
<keyword evidence="4" id="KW-0256">Endoplasmic reticulum</keyword>
<dbReference type="InterPro" id="IPR052606">
    <property type="entry name" value="DnaJ_domain_protein"/>
</dbReference>
<dbReference type="eggNOG" id="KOG0724">
    <property type="taxonomic scope" value="Eukaryota"/>
</dbReference>
<dbReference type="InterPro" id="IPR036869">
    <property type="entry name" value="J_dom_sf"/>
</dbReference>
<dbReference type="GeneID" id="34525726"/>
<dbReference type="GO" id="GO:0005789">
    <property type="term" value="C:endoplasmic reticulum membrane"/>
    <property type="evidence" value="ECO:0007669"/>
    <property type="project" value="UniProtKB-SubCell"/>
</dbReference>
<dbReference type="AlphaFoldDB" id="J7RY43"/>
<name>J7RY43_HUIN7</name>
<feature type="signal peptide" evidence="10">
    <location>
        <begin position="1"/>
        <end position="21"/>
    </location>
</feature>
<evidence type="ECO:0000256" key="2">
    <source>
        <dbReference type="ARBA" id="ARBA00022692"/>
    </source>
</evidence>
<dbReference type="HOGENOM" id="CLU_037236_2_0_1"/>
<keyword evidence="5 9" id="KW-1133">Transmembrane helix</keyword>
<organism evidence="12 13">
    <name type="scientific">Huiozyma naganishii (strain ATCC MYA-139 / BCRC 22969 / CBS 8797 / KCTC 17520 / NBRC 10181 / NCYC 3082 / Yp74L-3)</name>
    <name type="common">Yeast</name>
    <name type="synonym">Kazachstania naganishii</name>
    <dbReference type="NCBI Taxonomy" id="1071383"/>
    <lineage>
        <taxon>Eukaryota</taxon>
        <taxon>Fungi</taxon>
        <taxon>Dikarya</taxon>
        <taxon>Ascomycota</taxon>
        <taxon>Saccharomycotina</taxon>
        <taxon>Saccharomycetes</taxon>
        <taxon>Saccharomycetales</taxon>
        <taxon>Saccharomycetaceae</taxon>
        <taxon>Huiozyma</taxon>
    </lineage>
</organism>
<evidence type="ECO:0000256" key="4">
    <source>
        <dbReference type="ARBA" id="ARBA00022824"/>
    </source>
</evidence>
<feature type="transmembrane region" description="Helical" evidence="9">
    <location>
        <begin position="133"/>
        <end position="151"/>
    </location>
</feature>
<dbReference type="InterPro" id="IPR018253">
    <property type="entry name" value="DnaJ_domain_CS"/>
</dbReference>
<dbReference type="GO" id="GO:0006457">
    <property type="term" value="P:protein folding"/>
    <property type="evidence" value="ECO:0007669"/>
    <property type="project" value="EnsemblFungi"/>
</dbReference>
<dbReference type="STRING" id="1071383.J7RY43"/>
<dbReference type="OMA" id="RRYDYFY"/>
<keyword evidence="7" id="KW-0143">Chaperone</keyword>
<evidence type="ECO:0000313" key="12">
    <source>
        <dbReference type="EMBL" id="CCK70037.1"/>
    </source>
</evidence>